<proteinExistence type="predicted"/>
<feature type="transmembrane region" description="Helical" evidence="2">
    <location>
        <begin position="95"/>
        <end position="115"/>
    </location>
</feature>
<accession>A0A0D7AHS3</accession>
<feature type="region of interest" description="Disordered" evidence="1">
    <location>
        <begin position="196"/>
        <end position="230"/>
    </location>
</feature>
<name>A0A0D7AHS3_9AGAR</name>
<keyword evidence="2" id="KW-1133">Transmembrane helix</keyword>
<dbReference type="Proteomes" id="UP000054144">
    <property type="component" value="Unassembled WGS sequence"/>
</dbReference>
<feature type="transmembrane region" description="Helical" evidence="2">
    <location>
        <begin position="121"/>
        <end position="143"/>
    </location>
</feature>
<dbReference type="EMBL" id="KN881721">
    <property type="protein sequence ID" value="KIY49865.1"/>
    <property type="molecule type" value="Genomic_DNA"/>
</dbReference>
<keyword evidence="2" id="KW-0812">Transmembrane</keyword>
<keyword evidence="2" id="KW-0472">Membrane</keyword>
<protein>
    <submittedName>
        <fullName evidence="3">Uncharacterized protein</fullName>
    </submittedName>
</protein>
<dbReference type="Pfam" id="PF16015">
    <property type="entry name" value="Promethin"/>
    <property type="match status" value="1"/>
</dbReference>
<evidence type="ECO:0000313" key="3">
    <source>
        <dbReference type="EMBL" id="KIY49865.1"/>
    </source>
</evidence>
<keyword evidence="4" id="KW-1185">Reference proteome</keyword>
<dbReference type="AlphaFoldDB" id="A0A0D7AHS3"/>
<feature type="transmembrane region" description="Helical" evidence="2">
    <location>
        <begin position="65"/>
        <end position="88"/>
    </location>
</feature>
<gene>
    <name evidence="3" type="ORF">FISHEDRAFT_72494</name>
</gene>
<evidence type="ECO:0000256" key="2">
    <source>
        <dbReference type="SAM" id="Phobius"/>
    </source>
</evidence>
<feature type="compositionally biased region" description="Low complexity" evidence="1">
    <location>
        <begin position="155"/>
        <end position="167"/>
    </location>
</feature>
<evidence type="ECO:0000313" key="4">
    <source>
        <dbReference type="Proteomes" id="UP000054144"/>
    </source>
</evidence>
<organism evidence="3 4">
    <name type="scientific">Fistulina hepatica ATCC 64428</name>
    <dbReference type="NCBI Taxonomy" id="1128425"/>
    <lineage>
        <taxon>Eukaryota</taxon>
        <taxon>Fungi</taxon>
        <taxon>Dikarya</taxon>
        <taxon>Basidiomycota</taxon>
        <taxon>Agaricomycotina</taxon>
        <taxon>Agaricomycetes</taxon>
        <taxon>Agaricomycetidae</taxon>
        <taxon>Agaricales</taxon>
        <taxon>Fistulinaceae</taxon>
        <taxon>Fistulina</taxon>
    </lineage>
</organism>
<sequence>MSAADAGRHDDEHGEAPVTASPKERLEFQFDDSASVVRNRAYRFEQEYGGLAVQKGVSFFHRRPVMFTFLATFAFFSLLPLLGFTIVLVSAASAIIFLGSFGIFLALLCSGIGLFSVLLLVLAITLFISVFVTGFVIALYFSVLQVRKFRSRFSRTSQPSTGTSPTPEAEMLDSTPSSTAQKCIEAEPAEGEVVVKQEAPGPDVPMETLVENPTHLPAEQSTGVEKMPVL</sequence>
<reference evidence="3 4" key="1">
    <citation type="journal article" date="2015" name="Fungal Genet. Biol.">
        <title>Evolution of novel wood decay mechanisms in Agaricales revealed by the genome sequences of Fistulina hepatica and Cylindrobasidium torrendii.</title>
        <authorList>
            <person name="Floudas D."/>
            <person name="Held B.W."/>
            <person name="Riley R."/>
            <person name="Nagy L.G."/>
            <person name="Koehler G."/>
            <person name="Ransdell A.S."/>
            <person name="Younus H."/>
            <person name="Chow J."/>
            <person name="Chiniquy J."/>
            <person name="Lipzen A."/>
            <person name="Tritt A."/>
            <person name="Sun H."/>
            <person name="Haridas S."/>
            <person name="LaButti K."/>
            <person name="Ohm R.A."/>
            <person name="Kues U."/>
            <person name="Blanchette R.A."/>
            <person name="Grigoriev I.V."/>
            <person name="Minto R.E."/>
            <person name="Hibbett D.S."/>
        </authorList>
    </citation>
    <scope>NUCLEOTIDE SEQUENCE [LARGE SCALE GENOMIC DNA]</scope>
    <source>
        <strain evidence="3 4">ATCC 64428</strain>
    </source>
</reference>
<evidence type="ECO:0000256" key="1">
    <source>
        <dbReference type="SAM" id="MobiDB-lite"/>
    </source>
</evidence>
<feature type="region of interest" description="Disordered" evidence="1">
    <location>
        <begin position="155"/>
        <end position="177"/>
    </location>
</feature>